<comment type="subcellular location">
    <subcellularLocation>
        <location evidence="1">Membrane</location>
        <topology evidence="1">Multi-pass membrane protein</topology>
    </subcellularLocation>
</comment>
<keyword evidence="3 5" id="KW-1133">Transmembrane helix</keyword>
<organism evidence="7 8">
    <name type="scientific">Actinorhabdospora filicis</name>
    <dbReference type="NCBI Taxonomy" id="1785913"/>
    <lineage>
        <taxon>Bacteria</taxon>
        <taxon>Bacillati</taxon>
        <taxon>Actinomycetota</taxon>
        <taxon>Actinomycetes</taxon>
        <taxon>Micromonosporales</taxon>
        <taxon>Micromonosporaceae</taxon>
        <taxon>Actinorhabdospora</taxon>
    </lineage>
</organism>
<evidence type="ECO:0000313" key="8">
    <source>
        <dbReference type="Proteomes" id="UP001165079"/>
    </source>
</evidence>
<dbReference type="GO" id="GO:0016020">
    <property type="term" value="C:membrane"/>
    <property type="evidence" value="ECO:0007669"/>
    <property type="project" value="UniProtKB-SubCell"/>
</dbReference>
<evidence type="ECO:0000259" key="6">
    <source>
        <dbReference type="Pfam" id="PF12698"/>
    </source>
</evidence>
<evidence type="ECO:0000256" key="2">
    <source>
        <dbReference type="ARBA" id="ARBA00022692"/>
    </source>
</evidence>
<evidence type="ECO:0000256" key="4">
    <source>
        <dbReference type="ARBA" id="ARBA00023136"/>
    </source>
</evidence>
<feature type="transmembrane region" description="Helical" evidence="5">
    <location>
        <begin position="69"/>
        <end position="88"/>
    </location>
</feature>
<dbReference type="Pfam" id="PF12698">
    <property type="entry name" value="ABC2_membrane_3"/>
    <property type="match status" value="1"/>
</dbReference>
<dbReference type="Proteomes" id="UP001165079">
    <property type="component" value="Unassembled WGS sequence"/>
</dbReference>
<protein>
    <recommendedName>
        <fullName evidence="6">ABC-2 type transporter transmembrane domain-containing protein</fullName>
    </recommendedName>
</protein>
<comment type="caution">
    <text evidence="7">The sequence shown here is derived from an EMBL/GenBank/DDBJ whole genome shotgun (WGS) entry which is preliminary data.</text>
</comment>
<dbReference type="PANTHER" id="PTHR43229:SF6">
    <property type="entry name" value="ABC-TYPE MULTIDRUG TRANSPORT SYSTEM, PERMEASE COMPONENT"/>
    <property type="match status" value="1"/>
</dbReference>
<dbReference type="PANTHER" id="PTHR43229">
    <property type="entry name" value="NODULATION PROTEIN J"/>
    <property type="match status" value="1"/>
</dbReference>
<name>A0A9W6SLI5_9ACTN</name>
<keyword evidence="4 5" id="KW-0472">Membrane</keyword>
<sequence length="276" mass="29245">MSDIAAASWREALPGKTPAILAAEIRKGLATQLAHPLGHVISLVVGMTMYLGLQFVLGQGELRADLLPPTLVAIGAYWFLQYSALVMVSDLVEEKRSGTFAQSLMSPAPPWTLMTGRLLTASIFGLTVAAAASVVPAVVAGVSIPWEPAAIVPYLLLLANVLAFTYALAAIAIRSAMVGALQSLFTALILLLNGAFLPLSLYPGWLATVARFLPTTLGIEAVNKALFGKLTLAQLWTTGALPWLIAHTAALTVLGGVLFVRNHRRAVRDGHLGQYQ</sequence>
<keyword evidence="2 5" id="KW-0812">Transmembrane</keyword>
<dbReference type="InterPro" id="IPR013525">
    <property type="entry name" value="ABC2_TM"/>
</dbReference>
<dbReference type="RefSeq" id="WP_285663292.1">
    <property type="nucleotide sequence ID" value="NZ_BSTX01000002.1"/>
</dbReference>
<dbReference type="EMBL" id="BSTX01000002">
    <property type="protein sequence ID" value="GLZ78120.1"/>
    <property type="molecule type" value="Genomic_DNA"/>
</dbReference>
<evidence type="ECO:0000256" key="5">
    <source>
        <dbReference type="SAM" id="Phobius"/>
    </source>
</evidence>
<accession>A0A9W6SLI5</accession>
<feature type="transmembrane region" description="Helical" evidence="5">
    <location>
        <begin position="184"/>
        <end position="205"/>
    </location>
</feature>
<gene>
    <name evidence="7" type="ORF">Afil01_29270</name>
</gene>
<evidence type="ECO:0000256" key="1">
    <source>
        <dbReference type="ARBA" id="ARBA00004141"/>
    </source>
</evidence>
<feature type="transmembrane region" description="Helical" evidence="5">
    <location>
        <begin position="36"/>
        <end position="57"/>
    </location>
</feature>
<evidence type="ECO:0000313" key="7">
    <source>
        <dbReference type="EMBL" id="GLZ78120.1"/>
    </source>
</evidence>
<feature type="transmembrane region" description="Helical" evidence="5">
    <location>
        <begin position="151"/>
        <end position="172"/>
    </location>
</feature>
<reference evidence="7" key="1">
    <citation type="submission" date="2023-03" db="EMBL/GenBank/DDBJ databases">
        <title>Actinorhabdospora filicis NBRC 111898.</title>
        <authorList>
            <person name="Ichikawa N."/>
            <person name="Sato H."/>
            <person name="Tonouchi N."/>
        </authorList>
    </citation>
    <scope>NUCLEOTIDE SEQUENCE</scope>
    <source>
        <strain evidence="7">NBRC 111898</strain>
    </source>
</reference>
<dbReference type="InterPro" id="IPR051784">
    <property type="entry name" value="Nod_factor_ABC_transporter"/>
</dbReference>
<feature type="transmembrane region" description="Helical" evidence="5">
    <location>
        <begin position="118"/>
        <end position="139"/>
    </location>
</feature>
<keyword evidence="8" id="KW-1185">Reference proteome</keyword>
<feature type="domain" description="ABC-2 type transporter transmembrane" evidence="6">
    <location>
        <begin position="73"/>
        <end position="255"/>
    </location>
</feature>
<feature type="transmembrane region" description="Helical" evidence="5">
    <location>
        <begin position="240"/>
        <end position="260"/>
    </location>
</feature>
<proteinExistence type="predicted"/>
<dbReference type="AlphaFoldDB" id="A0A9W6SLI5"/>
<evidence type="ECO:0000256" key="3">
    <source>
        <dbReference type="ARBA" id="ARBA00022989"/>
    </source>
</evidence>
<dbReference type="GO" id="GO:0140359">
    <property type="term" value="F:ABC-type transporter activity"/>
    <property type="evidence" value="ECO:0007669"/>
    <property type="project" value="InterPro"/>
</dbReference>